<evidence type="ECO:0000313" key="3">
    <source>
        <dbReference type="EMBL" id="EIJ38325.1"/>
    </source>
</evidence>
<feature type="chain" id="PRO_5003668448" description="Putative auto-transporter adhesin head GIN domain-containing protein" evidence="1">
    <location>
        <begin position="19"/>
        <end position="224"/>
    </location>
</feature>
<gene>
    <name evidence="3" type="ORF">JoomaDRAFT_1309</name>
</gene>
<dbReference type="AlphaFoldDB" id="I3C3Y2"/>
<feature type="signal peptide" evidence="1">
    <location>
        <begin position="1"/>
        <end position="18"/>
    </location>
</feature>
<proteinExistence type="predicted"/>
<sequence length="224" mass="24059">MKNIIVVSILFLTSLAFGQDNITKELGEFHEVKAYDGLSVKIVKGDKTKAVISGKSPSDVVFVNKGGKLKVRMNINEVFNGYTTFVVLYTNDIIDVLDANENAMISVKETIEQVDLELRAQEGAKIEADLKVDRLDSKAITAGVITITGTSKNQEVSVNTGGRFEGGDLVSEQTEVDVKAGGVADVNATEFVDAKVKVGGTINVYGSPRVLQKQTFVGGTINEL</sequence>
<evidence type="ECO:0000256" key="1">
    <source>
        <dbReference type="SAM" id="SignalP"/>
    </source>
</evidence>
<evidence type="ECO:0000313" key="4">
    <source>
        <dbReference type="Proteomes" id="UP000004690"/>
    </source>
</evidence>
<reference evidence="3 4" key="1">
    <citation type="submission" date="2012-02" db="EMBL/GenBank/DDBJ databases">
        <title>Improved High-Quality Draft genome of Joostella marina DSM 19592.</title>
        <authorList>
            <consortium name="US DOE Joint Genome Institute (JGI-PGF)"/>
            <person name="Lucas S."/>
            <person name="Copeland A."/>
            <person name="Lapidus A."/>
            <person name="Bruce D."/>
            <person name="Goodwin L."/>
            <person name="Pitluck S."/>
            <person name="Peters L."/>
            <person name="Chertkov O."/>
            <person name="Ovchinnikova G."/>
            <person name="Kyrpides N."/>
            <person name="Mavromatis K."/>
            <person name="Detter J.C."/>
            <person name="Han C."/>
            <person name="Land M."/>
            <person name="Hauser L."/>
            <person name="Markowitz V."/>
            <person name="Cheng J.-F."/>
            <person name="Hugenholtz P."/>
            <person name="Woyke T."/>
            <person name="Wu D."/>
            <person name="Tindall B."/>
            <person name="Brambilla E."/>
            <person name="Klenk H.-P."/>
            <person name="Eisen J.A."/>
        </authorList>
    </citation>
    <scope>NUCLEOTIDE SEQUENCE [LARGE SCALE GENOMIC DNA]</scope>
    <source>
        <strain evidence="3 4">DSM 19592</strain>
    </source>
</reference>
<feature type="domain" description="Putative auto-transporter adhesin head GIN" evidence="2">
    <location>
        <begin position="28"/>
        <end position="208"/>
    </location>
</feature>
<dbReference type="HOGENOM" id="CLU_102881_0_0_10"/>
<dbReference type="Pfam" id="PF10988">
    <property type="entry name" value="DUF2807"/>
    <property type="match status" value="1"/>
</dbReference>
<dbReference type="OrthoDB" id="704821at2"/>
<dbReference type="Proteomes" id="UP000004690">
    <property type="component" value="Unassembled WGS sequence"/>
</dbReference>
<dbReference type="EMBL" id="JH651379">
    <property type="protein sequence ID" value="EIJ38325.1"/>
    <property type="molecule type" value="Genomic_DNA"/>
</dbReference>
<keyword evidence="4" id="KW-1185">Reference proteome</keyword>
<organism evidence="3 4">
    <name type="scientific">Galbibacter orientalis DSM 19592</name>
    <dbReference type="NCBI Taxonomy" id="926559"/>
    <lineage>
        <taxon>Bacteria</taxon>
        <taxon>Pseudomonadati</taxon>
        <taxon>Bacteroidota</taxon>
        <taxon>Flavobacteriia</taxon>
        <taxon>Flavobacteriales</taxon>
        <taxon>Flavobacteriaceae</taxon>
        <taxon>Galbibacter</taxon>
    </lineage>
</organism>
<dbReference type="RefSeq" id="WP_008611492.1">
    <property type="nucleotide sequence ID" value="NZ_JH651379.1"/>
</dbReference>
<keyword evidence="1" id="KW-0732">Signal</keyword>
<dbReference type="STRING" id="926559.JoomaDRAFT_1309"/>
<dbReference type="eggNOG" id="ENOG5031S92">
    <property type="taxonomic scope" value="Bacteria"/>
</dbReference>
<accession>I3C3Y2</accession>
<protein>
    <recommendedName>
        <fullName evidence="2">Putative auto-transporter adhesin head GIN domain-containing protein</fullName>
    </recommendedName>
</protein>
<evidence type="ECO:0000259" key="2">
    <source>
        <dbReference type="Pfam" id="PF10988"/>
    </source>
</evidence>
<dbReference type="InterPro" id="IPR021255">
    <property type="entry name" value="DUF2807"/>
</dbReference>
<name>I3C3Y2_9FLAO</name>
<dbReference type="Gene3D" id="2.160.20.120">
    <property type="match status" value="1"/>
</dbReference>